<feature type="region of interest" description="Disordered" evidence="1">
    <location>
        <begin position="321"/>
        <end position="346"/>
    </location>
</feature>
<feature type="compositionally biased region" description="Polar residues" evidence="1">
    <location>
        <begin position="730"/>
        <end position="739"/>
    </location>
</feature>
<feature type="compositionally biased region" description="Acidic residues" evidence="1">
    <location>
        <begin position="1294"/>
        <end position="1306"/>
    </location>
</feature>
<evidence type="ECO:0000256" key="1">
    <source>
        <dbReference type="SAM" id="MobiDB-lite"/>
    </source>
</evidence>
<organism evidence="2 3">
    <name type="scientific">Cafeteria roenbergensis</name>
    <name type="common">Marine flagellate</name>
    <dbReference type="NCBI Taxonomy" id="33653"/>
    <lineage>
        <taxon>Eukaryota</taxon>
        <taxon>Sar</taxon>
        <taxon>Stramenopiles</taxon>
        <taxon>Bigyra</taxon>
        <taxon>Opalozoa</taxon>
        <taxon>Bicosoecida</taxon>
        <taxon>Cafeteriaceae</taxon>
        <taxon>Cafeteria</taxon>
    </lineage>
</organism>
<gene>
    <name evidence="2" type="ORF">FNF31_05841</name>
</gene>
<reference evidence="2 3" key="1">
    <citation type="submission" date="2019-07" db="EMBL/GenBank/DDBJ databases">
        <title>Genomes of Cafeteria roenbergensis.</title>
        <authorList>
            <person name="Fischer M.G."/>
            <person name="Hackl T."/>
            <person name="Roman M."/>
        </authorList>
    </citation>
    <scope>NUCLEOTIDE SEQUENCE [LARGE SCALE GENOMIC DNA]</scope>
    <source>
        <strain evidence="2 3">Cflag</strain>
    </source>
</reference>
<feature type="region of interest" description="Disordered" evidence="1">
    <location>
        <begin position="1184"/>
        <end position="1306"/>
    </location>
</feature>
<feature type="compositionally biased region" description="Gly residues" evidence="1">
    <location>
        <begin position="645"/>
        <end position="655"/>
    </location>
</feature>
<dbReference type="Proteomes" id="UP000325113">
    <property type="component" value="Unassembled WGS sequence"/>
</dbReference>
<feature type="region of interest" description="Disordered" evidence="1">
    <location>
        <begin position="1084"/>
        <end position="1113"/>
    </location>
</feature>
<dbReference type="SUPFAM" id="SSF48452">
    <property type="entry name" value="TPR-like"/>
    <property type="match status" value="1"/>
</dbReference>
<dbReference type="Gene3D" id="1.25.40.10">
    <property type="entry name" value="Tetratricopeptide repeat domain"/>
    <property type="match status" value="1"/>
</dbReference>
<feature type="compositionally biased region" description="Low complexity" evidence="1">
    <location>
        <begin position="1269"/>
        <end position="1278"/>
    </location>
</feature>
<dbReference type="Gene3D" id="1.20.1270.60">
    <property type="entry name" value="Arfaptin homology (AH) domain/BAR domain"/>
    <property type="match status" value="1"/>
</dbReference>
<feature type="compositionally biased region" description="Low complexity" evidence="1">
    <location>
        <begin position="1084"/>
        <end position="1093"/>
    </location>
</feature>
<accession>A0A5A8CW23</accession>
<feature type="compositionally biased region" description="Low complexity" evidence="1">
    <location>
        <begin position="687"/>
        <end position="707"/>
    </location>
</feature>
<feature type="region of interest" description="Disordered" evidence="1">
    <location>
        <begin position="947"/>
        <end position="966"/>
    </location>
</feature>
<sequence length="1306" mass="134769">MADASHETVIHAAVAALEEATEAMREKRLDDAESILFVVLANVDKAAVACEGGEDEAPVEIKLLKARVIGNLGNVLYRKGGDHLEQALEHFRDARRMFHELGDGVREGSICISTANALDRLGMHVEAVAMMRDFLRLAEQYGAPAKRREFAEVWIARRTGTAKDSAAIGTSHSSADAPSPTARPPPSVRLTPMQALEAAAEAADTPLSDLVNPASASMVTPMLEFGFENLAFSDVLARSQRSLRMLSAVSSMLRARAAAEERFAEALAASKAEEAAAGVVGEVTAGIWSALGSVVGAGTVALGMDDPLGVSGAVSADAADALSPPGAELDTSDGRPGDPSAAAGKWDNGSIAAAVAAIERHASSEAGRRRRLAAAWNQGVAQLSALKAHHDRVHKEGAAAAETLVRNVSAARRKLSKAHVRLRKAQRAEAEAKAGLRRAHEALSAIVDKAGGDVDAAAKLDGGRAMREVQAEAGRRSKQVERATTEAGSAEAAMQAAVVEHLTARRTRDSQLAQIARRFQAAEEARLEGMAGALRLAGERWQLVQTASAEAGDRLARAVDRVDPSSDLRMFVHQRRVVRRVREQKAELQRWEGNREEAERRRTRRIQATAEAAQAQAADGAAAEGAEAADEATDPDDGASKDGSAEGGAAVGGGPSPASSGAGAGAGSADDATAVAVAAAAVRAGADGAAADGAGSKAGARSGWLSGLRGGPGRRSRGTSAETGGLTVASALSSKQASTDADDSGEGLEGLREEDDEGLAVVPVSVSRERALTFASDSMRAEAELAPVARAWVASLFEHASHGSYDGPRDHGQAAAAVAAAAGAAEPGAAVARPPARTAGQTAADATAAFLELVDLPEDKEAIAERRDAVLSSRVFAHPSGRALFLSELNWWRAHGRRLRKGLPRLGAALRRCLDACAVHDDVAAAKLLMIMSQTFYALRDEDEATDAPGAGAAAPEHAPAAAGSDDVARAAIEAAAAATAAQAAPGAEDGGKKRFASDWLYGHDIWARPEFWEEALYRSVREEAERPFAPFLRGSEAGVFADRLVLTSSRAGKGRERASTSSKPAVDGAMTVDSVAEAEGLSAASRARAATASPPPMASDGRGDTPAAPPFQPGSREWSYAYRQALFGQLGSYAMNMRAFGMPEEQATLVVARIARGNGLPAEMLQALLVSMDPTAATERRQARERRAADAALAKPKPVKASAPADAPKPPAPQPDAAVDAEAPSPAAGATEAEAEAGAEAAGGAAGAAASQPEQLAEAAVDEKEPVSSPVPATADADAPRDDASADAGSEGDASEDEGPMFDDD</sequence>
<feature type="region of interest" description="Disordered" evidence="1">
    <location>
        <begin position="165"/>
        <end position="187"/>
    </location>
</feature>
<feature type="compositionally biased region" description="Low complexity" evidence="1">
    <location>
        <begin position="606"/>
        <end position="626"/>
    </location>
</feature>
<feature type="region of interest" description="Disordered" evidence="1">
    <location>
        <begin position="583"/>
        <end position="668"/>
    </location>
</feature>
<feature type="compositionally biased region" description="Low complexity" evidence="1">
    <location>
        <begin position="656"/>
        <end position="668"/>
    </location>
</feature>
<dbReference type="InterPro" id="IPR011990">
    <property type="entry name" value="TPR-like_helical_dom_sf"/>
</dbReference>
<dbReference type="EMBL" id="VLTM01000080">
    <property type="protein sequence ID" value="KAA0156918.1"/>
    <property type="molecule type" value="Genomic_DNA"/>
</dbReference>
<evidence type="ECO:0000313" key="2">
    <source>
        <dbReference type="EMBL" id="KAA0156918.1"/>
    </source>
</evidence>
<feature type="region of interest" description="Disordered" evidence="1">
    <location>
        <begin position="687"/>
        <end position="762"/>
    </location>
</feature>
<feature type="compositionally biased region" description="Basic and acidic residues" evidence="1">
    <location>
        <begin position="583"/>
        <end position="600"/>
    </location>
</feature>
<protein>
    <submittedName>
        <fullName evidence="2">Uncharacterized protein</fullName>
    </submittedName>
</protein>
<comment type="caution">
    <text evidence="2">The sequence shown here is derived from an EMBL/GenBank/DDBJ whole genome shotgun (WGS) entry which is preliminary data.</text>
</comment>
<proteinExistence type="predicted"/>
<feature type="compositionally biased region" description="Acidic residues" evidence="1">
    <location>
        <begin position="627"/>
        <end position="637"/>
    </location>
</feature>
<feature type="region of interest" description="Disordered" evidence="1">
    <location>
        <begin position="1052"/>
        <end position="1071"/>
    </location>
</feature>
<feature type="compositionally biased region" description="Low complexity" evidence="1">
    <location>
        <begin position="1216"/>
        <end position="1251"/>
    </location>
</feature>
<feature type="compositionally biased region" description="Acidic residues" evidence="1">
    <location>
        <begin position="740"/>
        <end position="758"/>
    </location>
</feature>
<name>A0A5A8CW23_CAFRO</name>
<dbReference type="InterPro" id="IPR027267">
    <property type="entry name" value="AH/BAR_dom_sf"/>
</dbReference>
<dbReference type="SUPFAM" id="SSF103657">
    <property type="entry name" value="BAR/IMD domain-like"/>
    <property type="match status" value="1"/>
</dbReference>
<feature type="compositionally biased region" description="Low complexity" evidence="1">
    <location>
        <begin position="1191"/>
        <end position="1207"/>
    </location>
</feature>
<evidence type="ECO:0000313" key="3">
    <source>
        <dbReference type="Proteomes" id="UP000325113"/>
    </source>
</evidence>